<protein>
    <submittedName>
        <fullName evidence="2">Uncharacterized protein</fullName>
    </submittedName>
</protein>
<feature type="transmembrane region" description="Helical" evidence="1">
    <location>
        <begin position="16"/>
        <end position="37"/>
    </location>
</feature>
<keyword evidence="1" id="KW-0812">Transmembrane</keyword>
<name>A0A8H2VFE5_9SACH</name>
<keyword evidence="1" id="KW-0472">Membrane</keyword>
<dbReference type="RefSeq" id="XP_041406314.1">
    <property type="nucleotide sequence ID" value="XM_041550380.1"/>
</dbReference>
<keyword evidence="1" id="KW-1133">Transmembrane helix</keyword>
<keyword evidence="3" id="KW-1185">Reference proteome</keyword>
<feature type="transmembrane region" description="Helical" evidence="1">
    <location>
        <begin position="57"/>
        <end position="76"/>
    </location>
</feature>
<gene>
    <name evidence="2" type="ORF">KABA2_04S07018</name>
</gene>
<dbReference type="GeneID" id="64857466"/>
<dbReference type="EMBL" id="CAEFZW010000004">
    <property type="protein sequence ID" value="CAB4254470.1"/>
    <property type="molecule type" value="Genomic_DNA"/>
</dbReference>
<evidence type="ECO:0000256" key="1">
    <source>
        <dbReference type="SAM" id="Phobius"/>
    </source>
</evidence>
<evidence type="ECO:0000313" key="2">
    <source>
        <dbReference type="EMBL" id="CAB4254470.1"/>
    </source>
</evidence>
<reference evidence="2 3" key="1">
    <citation type="submission" date="2020-05" db="EMBL/GenBank/DDBJ databases">
        <authorList>
            <person name="Casaregola S."/>
            <person name="Devillers H."/>
            <person name="Grondin C."/>
        </authorList>
    </citation>
    <scope>NUCLEOTIDE SEQUENCE [LARGE SCALE GENOMIC DNA]</scope>
    <source>
        <strain evidence="2 3">CLIB 1767</strain>
    </source>
</reference>
<organism evidence="2 3">
    <name type="scientific">Maudiozyma barnettii</name>
    <dbReference type="NCBI Taxonomy" id="61262"/>
    <lineage>
        <taxon>Eukaryota</taxon>
        <taxon>Fungi</taxon>
        <taxon>Dikarya</taxon>
        <taxon>Ascomycota</taxon>
        <taxon>Saccharomycotina</taxon>
        <taxon>Saccharomycetes</taxon>
        <taxon>Saccharomycetales</taxon>
        <taxon>Saccharomycetaceae</taxon>
        <taxon>Maudiozyma</taxon>
    </lineage>
</organism>
<feature type="transmembrane region" description="Helical" evidence="1">
    <location>
        <begin position="88"/>
        <end position="109"/>
    </location>
</feature>
<dbReference type="Proteomes" id="UP000644660">
    <property type="component" value="Unassembled WGS sequence"/>
</dbReference>
<evidence type="ECO:0000313" key="3">
    <source>
        <dbReference type="Proteomes" id="UP000644660"/>
    </source>
</evidence>
<dbReference type="AlphaFoldDB" id="A0A8H2VFE5"/>
<feature type="transmembrane region" description="Helical" evidence="1">
    <location>
        <begin position="121"/>
        <end position="138"/>
    </location>
</feature>
<proteinExistence type="predicted"/>
<accession>A0A8H2VFE5</accession>
<comment type="caution">
    <text evidence="2">The sequence shown here is derived from an EMBL/GenBank/DDBJ whole genome shotgun (WGS) entry which is preliminary data.</text>
</comment>
<sequence>MFITCRRTLLVESSVVLSSSFFFFNKAPCLSSFLFMYELTSIQYSLNSHEKNSRIQLIILSFSIKFSVNLLILSWACDYNLTNFTHHYHHILIFPTLYRVSLCIYLLALFCRRTRYNKKKMLLNFFFLLFLLCFHFILNKNYLLLLYNVFL</sequence>